<sequence length="334" mass="37030">MSTMRRKVNSGDFYAEYHGHRAGHLKAVLEGLPADRRRVFLVGDSSLDNKHWLFRGENKRLFFRSAQQEEPCTAQAVGGYENVLLPPLMARDVAFWCAHEAEARGKPLSVLNCAVEESALGDRDRGRHLLPQDEFVRDNLRENDILIVSVGGNDVALKPTFRTLLSMAGLTLLTPTRVVRRWRTGLGIGHMIDLFKTQVERYIEALTAKTRPRAVIVCSIYFPCAVTQGWASTILNLAGYRKHPEHLQSLITLIHERATSQCRPGCGSQHAGEEAGEATSEDDVGPQVIIPVALSEVLDPNDAGDYEEQVEPSVVGGQKMAVRFLDALEDAHVI</sequence>
<protein>
    <recommendedName>
        <fullName evidence="4">SGNH hydrolase-type esterase domain-containing protein</fullName>
    </recommendedName>
</protein>
<dbReference type="eggNOG" id="ENOG502RZ90">
    <property type="taxonomic scope" value="Eukaryota"/>
</dbReference>
<dbReference type="GeneID" id="16075564"/>
<evidence type="ECO:0000313" key="3">
    <source>
        <dbReference type="Proteomes" id="UP000007799"/>
    </source>
</evidence>
<proteinExistence type="predicted"/>
<accession>F2U6K0</accession>
<evidence type="ECO:0000313" key="2">
    <source>
        <dbReference type="EMBL" id="EGD83482.1"/>
    </source>
</evidence>
<reference evidence="2" key="1">
    <citation type="submission" date="2009-08" db="EMBL/GenBank/DDBJ databases">
        <title>Annotation of Salpingoeca rosetta.</title>
        <authorList>
            <consortium name="The Broad Institute Genome Sequencing Platform"/>
            <person name="Russ C."/>
            <person name="Cuomo C."/>
            <person name="Burger G."/>
            <person name="Gray M.W."/>
            <person name="Holland P.W.H."/>
            <person name="King N."/>
            <person name="Lang F.B.F."/>
            <person name="Roger A.J."/>
            <person name="Ruiz-Trillo I."/>
            <person name="Young S.K."/>
            <person name="Zeng Q."/>
            <person name="Gargeya S."/>
            <person name="Alvarado L."/>
            <person name="Berlin A."/>
            <person name="Chapman S.B."/>
            <person name="Chen Z."/>
            <person name="Freedman E."/>
            <person name="Gellesch M."/>
            <person name="Goldberg J."/>
            <person name="Griggs A."/>
            <person name="Gujja S."/>
            <person name="Heilman E."/>
            <person name="Heiman D."/>
            <person name="Howarth C."/>
            <person name="Mehta T."/>
            <person name="Neiman D."/>
            <person name="Pearson M."/>
            <person name="Roberts A."/>
            <person name="Saif S."/>
            <person name="Shea T."/>
            <person name="Shenoy N."/>
            <person name="Sisk P."/>
            <person name="Stolte C."/>
            <person name="Sykes S."/>
            <person name="White J."/>
            <person name="Yandava C."/>
            <person name="Haas B."/>
            <person name="Nusbaum C."/>
            <person name="Birren B."/>
        </authorList>
    </citation>
    <scope>NUCLEOTIDE SEQUENCE [LARGE SCALE GENOMIC DNA]</scope>
    <source>
        <strain evidence="2">ATCC 50818</strain>
    </source>
</reference>
<evidence type="ECO:0000256" key="1">
    <source>
        <dbReference type="SAM" id="MobiDB-lite"/>
    </source>
</evidence>
<dbReference type="KEGG" id="sre:PTSG_04090"/>
<dbReference type="Proteomes" id="UP000007799">
    <property type="component" value="Unassembled WGS sequence"/>
</dbReference>
<dbReference type="OrthoDB" id="2150942at2759"/>
<dbReference type="RefSeq" id="XP_004994986.1">
    <property type="nucleotide sequence ID" value="XM_004994929.1"/>
</dbReference>
<keyword evidence="3" id="KW-1185">Reference proteome</keyword>
<name>F2U6K0_SALR5</name>
<dbReference type="EMBL" id="GL832963">
    <property type="protein sequence ID" value="EGD83482.1"/>
    <property type="molecule type" value="Genomic_DNA"/>
</dbReference>
<dbReference type="InParanoid" id="F2U6K0"/>
<feature type="region of interest" description="Disordered" evidence="1">
    <location>
        <begin position="264"/>
        <end position="283"/>
    </location>
</feature>
<dbReference type="OMA" id="VAFWLNH"/>
<evidence type="ECO:0008006" key="4">
    <source>
        <dbReference type="Google" id="ProtNLM"/>
    </source>
</evidence>
<feature type="compositionally biased region" description="Acidic residues" evidence="1">
    <location>
        <begin position="274"/>
        <end position="283"/>
    </location>
</feature>
<organism evidence="3">
    <name type="scientific">Salpingoeca rosetta (strain ATCC 50818 / BSB-021)</name>
    <dbReference type="NCBI Taxonomy" id="946362"/>
    <lineage>
        <taxon>Eukaryota</taxon>
        <taxon>Choanoflagellata</taxon>
        <taxon>Craspedida</taxon>
        <taxon>Salpingoecidae</taxon>
        <taxon>Salpingoeca</taxon>
    </lineage>
</organism>
<dbReference type="AlphaFoldDB" id="F2U6K0"/>
<gene>
    <name evidence="2" type="ORF">PTSG_04090</name>
</gene>